<dbReference type="PANTHER" id="PTHR37293">
    <property type="entry name" value="PHAGE REPLICATION PROTEIN-RELATED"/>
    <property type="match status" value="1"/>
</dbReference>
<dbReference type="Pfam" id="PF07261">
    <property type="entry name" value="DnaB_2"/>
    <property type="match status" value="1"/>
</dbReference>
<evidence type="ECO:0000313" key="5">
    <source>
        <dbReference type="Proteomes" id="UP001198190"/>
    </source>
</evidence>
<evidence type="ECO:0000259" key="3">
    <source>
        <dbReference type="Pfam" id="PF09681"/>
    </source>
</evidence>
<proteinExistence type="inferred from homology"/>
<dbReference type="AlphaFoldDB" id="A0AAW4U7T0"/>
<dbReference type="NCBIfam" id="TIGR01714">
    <property type="entry name" value="phage_rep_org_N"/>
    <property type="match status" value="1"/>
</dbReference>
<comment type="caution">
    <text evidence="4">The sequence shown here is derived from an EMBL/GenBank/DDBJ whole genome shotgun (WGS) entry which is preliminary data.</text>
</comment>
<dbReference type="InterPro" id="IPR006343">
    <property type="entry name" value="DnaB/C_C"/>
</dbReference>
<organism evidence="4 5">
    <name type="scientific">Megamonas funiformis</name>
    <dbReference type="NCBI Taxonomy" id="437897"/>
    <lineage>
        <taxon>Bacteria</taxon>
        <taxon>Bacillati</taxon>
        <taxon>Bacillota</taxon>
        <taxon>Negativicutes</taxon>
        <taxon>Selenomonadales</taxon>
        <taxon>Selenomonadaceae</taxon>
        <taxon>Megamonas</taxon>
    </lineage>
</organism>
<dbReference type="InterPro" id="IPR010056">
    <property type="entry name" value="Phage_rep_org__N"/>
</dbReference>
<evidence type="ECO:0000313" key="4">
    <source>
        <dbReference type="EMBL" id="MCB6829293.1"/>
    </source>
</evidence>
<dbReference type="Proteomes" id="UP001198190">
    <property type="component" value="Unassembled WGS sequence"/>
</dbReference>
<dbReference type="InterPro" id="IPR053162">
    <property type="entry name" value="DnaD"/>
</dbReference>
<dbReference type="PANTHER" id="PTHR37293:SF5">
    <property type="entry name" value="DNA REPLICATION PROTEIN"/>
    <property type="match status" value="1"/>
</dbReference>
<feature type="domain" description="Phage replisome organiser N-terminal" evidence="3">
    <location>
        <begin position="9"/>
        <end position="128"/>
    </location>
</feature>
<reference evidence="4" key="1">
    <citation type="submission" date="2021-10" db="EMBL/GenBank/DDBJ databases">
        <title>Collection of gut derived symbiotic bacterial strains cultured from healthy donors.</title>
        <authorList>
            <person name="Lin H."/>
            <person name="Littmann E."/>
            <person name="Claire K."/>
            <person name="Pamer E."/>
        </authorList>
    </citation>
    <scope>NUCLEOTIDE SEQUENCE</scope>
    <source>
        <strain evidence="4">MSK.7.16</strain>
    </source>
</reference>
<dbReference type="InterPro" id="IPR034829">
    <property type="entry name" value="DnaD-like_sf"/>
</dbReference>
<gene>
    <name evidence="4" type="ORF">LIY65_11400</name>
</gene>
<evidence type="ECO:0000259" key="2">
    <source>
        <dbReference type="Pfam" id="PF07261"/>
    </source>
</evidence>
<dbReference type="Pfam" id="PF09681">
    <property type="entry name" value="Phage_rep_org_N"/>
    <property type="match status" value="1"/>
</dbReference>
<comment type="similarity">
    <text evidence="1">Belongs to the DnaB/DnaD family.</text>
</comment>
<name>A0AAW4U7T0_9FIRM</name>
<dbReference type="NCBIfam" id="TIGR01446">
    <property type="entry name" value="DnaD_dom"/>
    <property type="match status" value="1"/>
</dbReference>
<dbReference type="EMBL" id="JAJCGD010000047">
    <property type="protein sequence ID" value="MCB6829293.1"/>
    <property type="molecule type" value="Genomic_DNA"/>
</dbReference>
<dbReference type="Gene3D" id="1.10.10.630">
    <property type="entry name" value="DnaD domain-like"/>
    <property type="match status" value="1"/>
</dbReference>
<sequence length="302" mass="35102">MAINKRYYWLKLREDFFQDEAISWLEEQENGKLYSLFYLKLCLKSINNNGVLVRQVGDMLIPYDAKKLGEITNTPKDTVIVALELLKRIGLVKILDNGELYLNQVQYMIGSETESTRRSRKSREKKKQQISNKLDKNIPLLQCNKISNKNATADIEIDIDKDIEIDIDKDIEIDKEKDSRRIITTTTDLQKKEVIDIYMNNINYSINSIEYERLIDDIDEYGVEWVKEAITRAVMQGKRKLGYIEAILNNWKVNGYDEYKTKNKVNTANSSKLSDAEQLALNRAPKSLLDEFLEQEGIKKNG</sequence>
<protein>
    <submittedName>
        <fullName evidence="4">Phage replisome organizer N-terminal domain-containing protein</fullName>
    </submittedName>
</protein>
<evidence type="ECO:0000256" key="1">
    <source>
        <dbReference type="ARBA" id="ARBA00093462"/>
    </source>
</evidence>
<dbReference type="SUPFAM" id="SSF158499">
    <property type="entry name" value="DnaD domain-like"/>
    <property type="match status" value="1"/>
</dbReference>
<feature type="domain" description="DnaB/C C-terminal" evidence="2">
    <location>
        <begin position="196"/>
        <end position="256"/>
    </location>
</feature>
<accession>A0AAW4U7T0</accession>
<dbReference type="RefSeq" id="WP_227153328.1">
    <property type="nucleotide sequence ID" value="NZ_JAJCGD010000047.1"/>
</dbReference>